<dbReference type="EMBL" id="JBDFQZ010000004">
    <property type="protein sequence ID" value="KAK9734043.1"/>
    <property type="molecule type" value="Genomic_DNA"/>
</dbReference>
<gene>
    <name evidence="1" type="ORF">RND81_04G110900</name>
</gene>
<organism evidence="1 2">
    <name type="scientific">Saponaria officinalis</name>
    <name type="common">Common soapwort</name>
    <name type="synonym">Lychnis saponaria</name>
    <dbReference type="NCBI Taxonomy" id="3572"/>
    <lineage>
        <taxon>Eukaryota</taxon>
        <taxon>Viridiplantae</taxon>
        <taxon>Streptophyta</taxon>
        <taxon>Embryophyta</taxon>
        <taxon>Tracheophyta</taxon>
        <taxon>Spermatophyta</taxon>
        <taxon>Magnoliopsida</taxon>
        <taxon>eudicotyledons</taxon>
        <taxon>Gunneridae</taxon>
        <taxon>Pentapetalae</taxon>
        <taxon>Caryophyllales</taxon>
        <taxon>Caryophyllaceae</taxon>
        <taxon>Caryophylleae</taxon>
        <taxon>Saponaria</taxon>
    </lineage>
</organism>
<name>A0AAW1LDW3_SAPOF</name>
<evidence type="ECO:0000313" key="1">
    <source>
        <dbReference type="EMBL" id="KAK9734043.1"/>
    </source>
</evidence>
<protein>
    <recommendedName>
        <fullName evidence="3">Reverse transcriptase</fullName>
    </recommendedName>
</protein>
<dbReference type="Proteomes" id="UP001443914">
    <property type="component" value="Unassembled WGS sequence"/>
</dbReference>
<proteinExistence type="predicted"/>
<accession>A0AAW1LDW3</accession>
<dbReference type="AlphaFoldDB" id="A0AAW1LDW3"/>
<sequence length="182" mass="21099">MGFRDLRTFNEALLATQCWRLIKPNNSIVYNVLKATYFKRTSVLDATRGWCPSFSWKSLWGCKSLLLEGIKWRVGNGRKIRVWDDAWLPGPSSSLVLTAHPNSNMDMHVSELICGVPLVWNEDLFTSTFDSDDADRIRKIYISHCEPKDELYSWPNKHGSFTTWSAYLLVWANWCHEFVDCS</sequence>
<evidence type="ECO:0008006" key="3">
    <source>
        <dbReference type="Google" id="ProtNLM"/>
    </source>
</evidence>
<evidence type="ECO:0000313" key="2">
    <source>
        <dbReference type="Proteomes" id="UP001443914"/>
    </source>
</evidence>
<keyword evidence="2" id="KW-1185">Reference proteome</keyword>
<reference evidence="1" key="1">
    <citation type="submission" date="2024-03" db="EMBL/GenBank/DDBJ databases">
        <title>WGS assembly of Saponaria officinalis var. Norfolk2.</title>
        <authorList>
            <person name="Jenkins J."/>
            <person name="Shu S."/>
            <person name="Grimwood J."/>
            <person name="Barry K."/>
            <person name="Goodstein D."/>
            <person name="Schmutz J."/>
            <person name="Leebens-Mack J."/>
            <person name="Osbourn A."/>
        </authorList>
    </citation>
    <scope>NUCLEOTIDE SEQUENCE [LARGE SCALE GENOMIC DNA]</scope>
    <source>
        <strain evidence="1">JIC</strain>
    </source>
</reference>
<comment type="caution">
    <text evidence="1">The sequence shown here is derived from an EMBL/GenBank/DDBJ whole genome shotgun (WGS) entry which is preliminary data.</text>
</comment>